<keyword evidence="6" id="KW-1185">Reference proteome</keyword>
<dbReference type="AlphaFoldDB" id="A0A8H5GB26"/>
<feature type="signal peptide" evidence="3">
    <location>
        <begin position="1"/>
        <end position="19"/>
    </location>
</feature>
<dbReference type="PANTHER" id="PTHR11559">
    <property type="entry name" value="CARBOXYLESTERASE"/>
    <property type="match status" value="1"/>
</dbReference>
<dbReference type="Pfam" id="PF00135">
    <property type="entry name" value="COesterase"/>
    <property type="match status" value="1"/>
</dbReference>
<dbReference type="InterPro" id="IPR002018">
    <property type="entry name" value="CarbesteraseB"/>
</dbReference>
<evidence type="ECO:0000313" key="6">
    <source>
        <dbReference type="Proteomes" id="UP000559256"/>
    </source>
</evidence>
<keyword evidence="3" id="KW-0732">Signal</keyword>
<dbReference type="InterPro" id="IPR019826">
    <property type="entry name" value="Carboxylesterase_B_AS"/>
</dbReference>
<proteinExistence type="inferred from homology"/>
<feature type="chain" id="PRO_5034384212" description="Carboxylic ester hydrolase" evidence="3">
    <location>
        <begin position="20"/>
        <end position="547"/>
    </location>
</feature>
<comment type="caution">
    <text evidence="5">The sequence shown here is derived from an EMBL/GenBank/DDBJ whole genome shotgun (WGS) entry which is preliminary data.</text>
</comment>
<dbReference type="PROSITE" id="PS00122">
    <property type="entry name" value="CARBOXYLESTERASE_B_1"/>
    <property type="match status" value="1"/>
</dbReference>
<evidence type="ECO:0000256" key="2">
    <source>
        <dbReference type="ARBA" id="ARBA00022801"/>
    </source>
</evidence>
<dbReference type="InterPro" id="IPR029058">
    <property type="entry name" value="AB_hydrolase_fold"/>
</dbReference>
<dbReference type="SUPFAM" id="SSF53474">
    <property type="entry name" value="alpha/beta-Hydrolases"/>
    <property type="match status" value="1"/>
</dbReference>
<evidence type="ECO:0000313" key="5">
    <source>
        <dbReference type="EMBL" id="KAF5361638.1"/>
    </source>
</evidence>
<reference evidence="5 6" key="1">
    <citation type="journal article" date="2020" name="ISME J.">
        <title>Uncovering the hidden diversity of litter-decomposition mechanisms in mushroom-forming fungi.</title>
        <authorList>
            <person name="Floudas D."/>
            <person name="Bentzer J."/>
            <person name="Ahren D."/>
            <person name="Johansson T."/>
            <person name="Persson P."/>
            <person name="Tunlid A."/>
        </authorList>
    </citation>
    <scope>NUCLEOTIDE SEQUENCE [LARGE SCALE GENOMIC DNA]</scope>
    <source>
        <strain evidence="5 6">CBS 291.85</strain>
    </source>
</reference>
<organism evidence="5 6">
    <name type="scientific">Tetrapyrgos nigripes</name>
    <dbReference type="NCBI Taxonomy" id="182062"/>
    <lineage>
        <taxon>Eukaryota</taxon>
        <taxon>Fungi</taxon>
        <taxon>Dikarya</taxon>
        <taxon>Basidiomycota</taxon>
        <taxon>Agaricomycotina</taxon>
        <taxon>Agaricomycetes</taxon>
        <taxon>Agaricomycetidae</taxon>
        <taxon>Agaricales</taxon>
        <taxon>Marasmiineae</taxon>
        <taxon>Marasmiaceae</taxon>
        <taxon>Tetrapyrgos</taxon>
    </lineage>
</organism>
<dbReference type="InterPro" id="IPR019819">
    <property type="entry name" value="Carboxylesterase_B_CS"/>
</dbReference>
<dbReference type="EMBL" id="JAACJM010000039">
    <property type="protein sequence ID" value="KAF5361638.1"/>
    <property type="molecule type" value="Genomic_DNA"/>
</dbReference>
<protein>
    <recommendedName>
        <fullName evidence="3">Carboxylic ester hydrolase</fullName>
        <ecNumber evidence="3">3.1.1.-</ecNumber>
    </recommendedName>
</protein>
<evidence type="ECO:0000256" key="3">
    <source>
        <dbReference type="RuleBase" id="RU361235"/>
    </source>
</evidence>
<keyword evidence="2 3" id="KW-0378">Hydrolase</keyword>
<dbReference type="GO" id="GO:0016787">
    <property type="term" value="F:hydrolase activity"/>
    <property type="evidence" value="ECO:0007669"/>
    <property type="project" value="UniProtKB-KW"/>
</dbReference>
<sequence length="547" mass="60094">MRLLSQYVFSLAAAFTVLAAPEVKLGRTTVIGRDIPSLQQEFFGGLPYAEPPLGTLRWKPPVFKEWIDADTFNATEYALPCLQYSLSEDQSSEDCLTLNVLRPSGVSSRDRLPIFFWNPGAGFFGADGRANASGIVAQSVQRGTPIIYVSFNYRVGAFGFPQGQEIVDARAQNLGLKDELAALAWIQKHIGKFGGDKDKVTVGGGSAGGIINSILFLDPDFKKYARAGIFESGTASTSLVRPAQARQGLWDLFVSGVPSCAKKAGTLHTLDCLRSVNTTELVQGTIKAMENWNEFIPWNPTIDGPGGVYPFYPSALLPFGHFAKLPFLTGTCLDEGTVFTTPLVNYTEDVLRQIFKSNYSATRAKPETFQRVMNHMLKLYPDDPALGSPFGTGNETFGLSPGYKRAAALNGDASFLSQRRYWQERAAQWGVKSYGYHWTTARANASLAPYLGVSHESEYSYLFGGAVDHETPGAADLQPLIIDYWVSFITSLNPSDGKGIERTTWTPYSSRNLAVLQFHAENTTMVPDNFRQKQTDFINANPLVFGH</sequence>
<feature type="domain" description="Carboxylesterase type B" evidence="4">
    <location>
        <begin position="22"/>
        <end position="537"/>
    </location>
</feature>
<name>A0A8H5GB26_9AGAR</name>
<evidence type="ECO:0000259" key="4">
    <source>
        <dbReference type="Pfam" id="PF00135"/>
    </source>
</evidence>
<gene>
    <name evidence="5" type="ORF">D9758_007278</name>
</gene>
<dbReference type="Gene3D" id="3.40.50.1820">
    <property type="entry name" value="alpha/beta hydrolase"/>
    <property type="match status" value="1"/>
</dbReference>
<dbReference type="OrthoDB" id="408631at2759"/>
<dbReference type="EC" id="3.1.1.-" evidence="3"/>
<comment type="similarity">
    <text evidence="1 3">Belongs to the type-B carboxylesterase/lipase family.</text>
</comment>
<evidence type="ECO:0000256" key="1">
    <source>
        <dbReference type="ARBA" id="ARBA00005964"/>
    </source>
</evidence>
<accession>A0A8H5GB26</accession>
<dbReference type="Proteomes" id="UP000559256">
    <property type="component" value="Unassembled WGS sequence"/>
</dbReference>
<dbReference type="InterPro" id="IPR050309">
    <property type="entry name" value="Type-B_Carboxylest/Lipase"/>
</dbReference>
<dbReference type="PROSITE" id="PS00941">
    <property type="entry name" value="CARBOXYLESTERASE_B_2"/>
    <property type="match status" value="1"/>
</dbReference>